<accession>A0A6C0LG12</accession>
<name>A0A6C0LG12_9ZZZZ</name>
<reference evidence="1" key="1">
    <citation type="journal article" date="2020" name="Nature">
        <title>Giant virus diversity and host interactions through global metagenomics.</title>
        <authorList>
            <person name="Schulz F."/>
            <person name="Roux S."/>
            <person name="Paez-Espino D."/>
            <person name="Jungbluth S."/>
            <person name="Walsh D.A."/>
            <person name="Denef V.J."/>
            <person name="McMahon K.D."/>
            <person name="Konstantinidis K.T."/>
            <person name="Eloe-Fadrosh E.A."/>
            <person name="Kyrpides N.C."/>
            <person name="Woyke T."/>
        </authorList>
    </citation>
    <scope>NUCLEOTIDE SEQUENCE</scope>
    <source>
        <strain evidence="1">GVMAG-M-3300027791-30</strain>
    </source>
</reference>
<protein>
    <submittedName>
        <fullName evidence="1">Uncharacterized protein</fullName>
    </submittedName>
</protein>
<evidence type="ECO:0000313" key="1">
    <source>
        <dbReference type="EMBL" id="QHU28935.1"/>
    </source>
</evidence>
<organism evidence="1">
    <name type="scientific">viral metagenome</name>
    <dbReference type="NCBI Taxonomy" id="1070528"/>
    <lineage>
        <taxon>unclassified sequences</taxon>
        <taxon>metagenomes</taxon>
        <taxon>organismal metagenomes</taxon>
    </lineage>
</organism>
<sequence>MNLLTISLILLLVVLIVLVVVFGFLKDSFKDNNYLKILKAPCCAHSGLGDRIGEYIIFSTLGKINNCNVLVFWSTVNKNFASRSNEYPNNIQDYINFPKNLKFVDRKIWKNSKVNNICDIRWKWSDYFFGDEFVPEIVYKKLNLSKHIKLEDYIKLYKETARQISYKKELPKLPNNFVGIHVRRGDKTRESAVKRPIKYHDDRLNKVFNKLNIDNYILCSEGNNPIKGKQPIPIKLSNNKMIKTLQEFFILSKARIIIQSIPGDTRYGGWTSFSYVASRIGDSVLYNCSPEGTRLYYMENTAGRKLYNVVKYSNIM</sequence>
<dbReference type="EMBL" id="MN740476">
    <property type="protein sequence ID" value="QHU28935.1"/>
    <property type="molecule type" value="Genomic_DNA"/>
</dbReference>
<dbReference type="AlphaFoldDB" id="A0A6C0LG12"/>
<proteinExistence type="predicted"/>